<dbReference type="Proteomes" id="UP001152519">
    <property type="component" value="Unassembled WGS sequence"/>
</dbReference>
<sequence length="90" mass="9975">MNSCEACPSLSRANPVTRAFHPFVGVPPAVRAPLPPPRRGQPLCPADRRPCTVVCDWSQPGGLCHHLHTRPLTRVAPRRRRLVRSMAPHC</sequence>
<accession>A0A9W4DWH3</accession>
<reference evidence="1" key="1">
    <citation type="submission" date="2021-05" db="EMBL/GenBank/DDBJ databases">
        <authorList>
            <person name="Arsene-Ploetze F."/>
        </authorList>
    </citation>
    <scope>NUCLEOTIDE SEQUENCE</scope>
    <source>
        <strain evidence="1">DSM 42138</strain>
    </source>
</reference>
<proteinExistence type="predicted"/>
<name>A0A9W4DWH3_9ACTN</name>
<dbReference type="AlphaFoldDB" id="A0A9W4DWH3"/>
<protein>
    <submittedName>
        <fullName evidence="1">Uncharacterized protein</fullName>
    </submittedName>
</protein>
<evidence type="ECO:0000313" key="1">
    <source>
        <dbReference type="EMBL" id="CAG6395190.1"/>
    </source>
</evidence>
<gene>
    <name evidence="1" type="ORF">SCOCK_30423</name>
</gene>
<dbReference type="EMBL" id="CAJSLV010000059">
    <property type="protein sequence ID" value="CAG6395190.1"/>
    <property type="molecule type" value="Genomic_DNA"/>
</dbReference>
<comment type="caution">
    <text evidence="1">The sequence shown here is derived from an EMBL/GenBank/DDBJ whole genome shotgun (WGS) entry which is preliminary data.</text>
</comment>
<organism evidence="1 2">
    <name type="scientific">Actinacidiphila cocklensis</name>
    <dbReference type="NCBI Taxonomy" id="887465"/>
    <lineage>
        <taxon>Bacteria</taxon>
        <taxon>Bacillati</taxon>
        <taxon>Actinomycetota</taxon>
        <taxon>Actinomycetes</taxon>
        <taxon>Kitasatosporales</taxon>
        <taxon>Streptomycetaceae</taxon>
        <taxon>Actinacidiphila</taxon>
    </lineage>
</organism>
<keyword evidence="2" id="KW-1185">Reference proteome</keyword>
<evidence type="ECO:0000313" key="2">
    <source>
        <dbReference type="Proteomes" id="UP001152519"/>
    </source>
</evidence>